<reference evidence="1" key="1">
    <citation type="submission" date="2013-12" db="EMBL/GenBank/DDBJ databases">
        <title>The Genome Sequence of Aphanomyces astaci APO3.</title>
        <authorList>
            <consortium name="The Broad Institute Genomics Platform"/>
            <person name="Russ C."/>
            <person name="Tyler B."/>
            <person name="van West P."/>
            <person name="Dieguez-Uribeondo J."/>
            <person name="Young S.K."/>
            <person name="Zeng Q."/>
            <person name="Gargeya S."/>
            <person name="Fitzgerald M."/>
            <person name="Abouelleil A."/>
            <person name="Alvarado L."/>
            <person name="Chapman S.B."/>
            <person name="Gainer-Dewar J."/>
            <person name="Goldberg J."/>
            <person name="Griggs A."/>
            <person name="Gujja S."/>
            <person name="Hansen M."/>
            <person name="Howarth C."/>
            <person name="Imamovic A."/>
            <person name="Ireland A."/>
            <person name="Larimer J."/>
            <person name="McCowan C."/>
            <person name="Murphy C."/>
            <person name="Pearson M."/>
            <person name="Poon T.W."/>
            <person name="Priest M."/>
            <person name="Roberts A."/>
            <person name="Saif S."/>
            <person name="Shea T."/>
            <person name="Sykes S."/>
            <person name="Wortman J."/>
            <person name="Nusbaum C."/>
            <person name="Birren B."/>
        </authorList>
    </citation>
    <scope>NUCLEOTIDE SEQUENCE [LARGE SCALE GENOMIC DNA]</scope>
    <source>
        <strain evidence="1">APO3</strain>
    </source>
</reference>
<dbReference type="EMBL" id="KI913119">
    <property type="protein sequence ID" value="ETV84831.1"/>
    <property type="molecule type" value="Genomic_DNA"/>
</dbReference>
<gene>
    <name evidence="1" type="ORF">H257_03914</name>
</gene>
<proteinExistence type="predicted"/>
<name>W4GZS5_APHAT</name>
<protein>
    <submittedName>
        <fullName evidence="1">Uncharacterized protein</fullName>
    </submittedName>
</protein>
<organism evidence="1">
    <name type="scientific">Aphanomyces astaci</name>
    <name type="common">Crayfish plague agent</name>
    <dbReference type="NCBI Taxonomy" id="112090"/>
    <lineage>
        <taxon>Eukaryota</taxon>
        <taxon>Sar</taxon>
        <taxon>Stramenopiles</taxon>
        <taxon>Oomycota</taxon>
        <taxon>Saprolegniomycetes</taxon>
        <taxon>Saprolegniales</taxon>
        <taxon>Verrucalvaceae</taxon>
        <taxon>Aphanomyces</taxon>
    </lineage>
</organism>
<accession>W4GZS5</accession>
<dbReference type="OrthoDB" id="73102at2759"/>
<evidence type="ECO:0000313" key="1">
    <source>
        <dbReference type="EMBL" id="ETV84831.1"/>
    </source>
</evidence>
<dbReference type="VEuPathDB" id="FungiDB:H257_03914"/>
<dbReference type="RefSeq" id="XP_009826523.1">
    <property type="nucleotide sequence ID" value="XM_009828221.1"/>
</dbReference>
<dbReference type="GeneID" id="20805910"/>
<dbReference type="AlphaFoldDB" id="W4GZS5"/>
<sequence length="296" mass="33408">MYSLDVKRLQDKKQRDAAWINKKLSDDSPRAKESRIQRVYAKSTDGMYNEYNQRVGSWATATVDESPDWKSNYGHLTSAVANPMVWPREPQKELGSSFMDGGKYTPHGIYRGGGDCLVSPIPPDPIKPVFDHGSYDDPVDSPFRRRAKTKEIQGPLRYNTVIREYPDIPHDFDSTWIEPKPLPQWRFPDPSKWSGGEFGATFNSRDVATSLLDGIGMQKHAPSIAATERFVVPRRTNPPFPSLKKGSGGHSPVCRAKSAPHEKLYMNSLLSVNTAASHIVLRELSPHKHTMQRHQK</sequence>